<dbReference type="Gene3D" id="1.20.1290.10">
    <property type="entry name" value="AhpD-like"/>
    <property type="match status" value="1"/>
</dbReference>
<protein>
    <recommendedName>
        <fullName evidence="2">Carboxymuconolactone decarboxylase-like domain-containing protein</fullName>
    </recommendedName>
</protein>
<dbReference type="AlphaFoldDB" id="A0A383E5X6"/>
<evidence type="ECO:0000313" key="1">
    <source>
        <dbReference type="EMBL" id="SVE52131.1"/>
    </source>
</evidence>
<reference evidence="1" key="1">
    <citation type="submission" date="2018-05" db="EMBL/GenBank/DDBJ databases">
        <authorList>
            <person name="Lanie J.A."/>
            <person name="Ng W.-L."/>
            <person name="Kazmierczak K.M."/>
            <person name="Andrzejewski T.M."/>
            <person name="Davidsen T.M."/>
            <person name="Wayne K.J."/>
            <person name="Tettelin H."/>
            <person name="Glass J.I."/>
            <person name="Rusch D."/>
            <person name="Podicherti R."/>
            <person name="Tsui H.-C.T."/>
            <person name="Winkler M.E."/>
        </authorList>
    </citation>
    <scope>NUCLEOTIDE SEQUENCE</scope>
</reference>
<feature type="non-terminal residue" evidence="1">
    <location>
        <position position="1"/>
    </location>
</feature>
<gene>
    <name evidence="1" type="ORF">METZ01_LOCUS504985</name>
</gene>
<proteinExistence type="predicted"/>
<dbReference type="PANTHER" id="PTHR34846:SF11">
    <property type="entry name" value="4-CARBOXYMUCONOLACTONE DECARBOXYLASE FAMILY PROTEIN (AFU_ORTHOLOGUE AFUA_6G11590)"/>
    <property type="match status" value="1"/>
</dbReference>
<accession>A0A383E5X6</accession>
<name>A0A383E5X6_9ZZZZ</name>
<sequence length="109" mass="12472">REWDCQYEWAAHEPQAKEALVPEDTITAIKEHRAPDGLSEDEALLVRYVQELLRDHRVTPETFNRIQSRFSSLELTDLTTTIGYYSMLACVLIAYEVQPAEGVVPLLPL</sequence>
<dbReference type="PANTHER" id="PTHR34846">
    <property type="entry name" value="4-CARBOXYMUCONOLACTONE DECARBOXYLASE FAMILY PROTEIN (AFU_ORTHOLOGUE AFUA_6G11590)"/>
    <property type="match status" value="1"/>
</dbReference>
<organism evidence="1">
    <name type="scientific">marine metagenome</name>
    <dbReference type="NCBI Taxonomy" id="408172"/>
    <lineage>
        <taxon>unclassified sequences</taxon>
        <taxon>metagenomes</taxon>
        <taxon>ecological metagenomes</taxon>
    </lineage>
</organism>
<dbReference type="SUPFAM" id="SSF69118">
    <property type="entry name" value="AhpD-like"/>
    <property type="match status" value="1"/>
</dbReference>
<dbReference type="EMBL" id="UINC01223084">
    <property type="protein sequence ID" value="SVE52131.1"/>
    <property type="molecule type" value="Genomic_DNA"/>
</dbReference>
<dbReference type="InterPro" id="IPR029032">
    <property type="entry name" value="AhpD-like"/>
</dbReference>
<evidence type="ECO:0008006" key="2">
    <source>
        <dbReference type="Google" id="ProtNLM"/>
    </source>
</evidence>